<keyword evidence="1" id="KW-0812">Transmembrane</keyword>
<gene>
    <name evidence="2" type="ORF">EA462_04735</name>
</gene>
<evidence type="ECO:0000313" key="3">
    <source>
        <dbReference type="Proteomes" id="UP000273828"/>
    </source>
</evidence>
<proteinExistence type="predicted"/>
<name>A0A3N6LS26_9EURY</name>
<reference evidence="2 3" key="1">
    <citation type="submission" date="2018-10" db="EMBL/GenBank/DDBJ databases">
        <title>Natrarchaeobius chitinivorans gen. nov., sp. nov., and Natrarchaeobius haloalkaliphilus sp. nov., alkaliphilic, chitin-utilizing haloarchaea from hypersaline alkaline lakes.</title>
        <authorList>
            <person name="Sorokin D.Y."/>
            <person name="Elcheninov A.G."/>
            <person name="Kostrikina N.A."/>
            <person name="Bale N.J."/>
            <person name="Sinninghe Damste J.S."/>
            <person name="Khijniak T.V."/>
            <person name="Kublanov I.V."/>
            <person name="Toshchakov S.V."/>
        </authorList>
    </citation>
    <scope>NUCLEOTIDE SEQUENCE [LARGE SCALE GENOMIC DNA]</scope>
    <source>
        <strain evidence="2 3">AArcht-Sl</strain>
    </source>
</reference>
<keyword evidence="1" id="KW-0472">Membrane</keyword>
<comment type="caution">
    <text evidence="2">The sequence shown here is derived from an EMBL/GenBank/DDBJ whole genome shotgun (WGS) entry which is preliminary data.</text>
</comment>
<accession>A0A3N6LS26</accession>
<dbReference type="EMBL" id="REFY01000002">
    <property type="protein sequence ID" value="RQG91297.1"/>
    <property type="molecule type" value="Genomic_DNA"/>
</dbReference>
<keyword evidence="1" id="KW-1133">Transmembrane helix</keyword>
<dbReference type="OrthoDB" id="260602at2157"/>
<organism evidence="2 3">
    <name type="scientific">Natrarchaeobius halalkaliphilus</name>
    <dbReference type="NCBI Taxonomy" id="1679091"/>
    <lineage>
        <taxon>Archaea</taxon>
        <taxon>Methanobacteriati</taxon>
        <taxon>Methanobacteriota</taxon>
        <taxon>Stenosarchaea group</taxon>
        <taxon>Halobacteria</taxon>
        <taxon>Halobacteriales</taxon>
        <taxon>Natrialbaceae</taxon>
        <taxon>Natrarchaeobius</taxon>
    </lineage>
</organism>
<dbReference type="Proteomes" id="UP000273828">
    <property type="component" value="Unassembled WGS sequence"/>
</dbReference>
<dbReference type="RefSeq" id="WP_124177421.1">
    <property type="nucleotide sequence ID" value="NZ_REFY01000002.1"/>
</dbReference>
<protein>
    <submittedName>
        <fullName evidence="2">Uncharacterized protein</fullName>
    </submittedName>
</protein>
<evidence type="ECO:0000313" key="2">
    <source>
        <dbReference type="EMBL" id="RQG91297.1"/>
    </source>
</evidence>
<dbReference type="AlphaFoldDB" id="A0A3N6LS26"/>
<feature type="transmembrane region" description="Helical" evidence="1">
    <location>
        <begin position="12"/>
        <end position="36"/>
    </location>
</feature>
<sequence length="81" mass="8421">MSVRQSFSFVELFLTAPAKSALLGFGPIALALGQLLNSYLNGVSPAVAICFAAVMIGFAVIATGHHAAEVRLQSLEADLES</sequence>
<keyword evidence="3" id="KW-1185">Reference proteome</keyword>
<evidence type="ECO:0000256" key="1">
    <source>
        <dbReference type="SAM" id="Phobius"/>
    </source>
</evidence>
<feature type="transmembrane region" description="Helical" evidence="1">
    <location>
        <begin position="42"/>
        <end position="62"/>
    </location>
</feature>